<evidence type="ECO:0000313" key="2">
    <source>
        <dbReference type="EMBL" id="SDK76418.1"/>
    </source>
</evidence>
<keyword evidence="1" id="KW-0472">Membrane</keyword>
<feature type="transmembrane region" description="Helical" evidence="1">
    <location>
        <begin position="7"/>
        <end position="25"/>
    </location>
</feature>
<feature type="transmembrane region" description="Helical" evidence="1">
    <location>
        <begin position="160"/>
        <end position="177"/>
    </location>
</feature>
<keyword evidence="1" id="KW-1133">Transmembrane helix</keyword>
<dbReference type="STRING" id="658219.SAMN05216212_3162"/>
<dbReference type="OrthoDB" id="7026112at2"/>
<reference evidence="3" key="1">
    <citation type="submission" date="2016-10" db="EMBL/GenBank/DDBJ databases">
        <authorList>
            <person name="Varghese N."/>
            <person name="Submissions S."/>
        </authorList>
    </citation>
    <scope>NUCLEOTIDE SEQUENCE [LARGE SCALE GENOMIC DNA]</scope>
    <source>
        <strain evidence="3">CGMCC 1.10658</strain>
    </source>
</reference>
<feature type="transmembrane region" description="Helical" evidence="1">
    <location>
        <begin position="37"/>
        <end position="59"/>
    </location>
</feature>
<dbReference type="Proteomes" id="UP000199305">
    <property type="component" value="Unassembled WGS sequence"/>
</dbReference>
<keyword evidence="1" id="KW-0812">Transmembrane</keyword>
<feature type="transmembrane region" description="Helical" evidence="1">
    <location>
        <begin position="129"/>
        <end position="148"/>
    </location>
</feature>
<name>A0A1G9EK23_9GAMM</name>
<sequence>MALPGLLIEYLVVGAMALLWLFPMMEVPFQAAAPLTQAVMITPVVYVLGMFIDALAYMITSKFPIKKYSLKALLKGYVLRKDEFENVRKNAGNIFLGESGASSKGLISVYTKKPELVSELNSRSSRDRIARGAFVNILLLWITSKLLGPTEVDFLDSIAHSNWMIISIFSLIVWGFLEIHSYSFELRIGEVLREGGSTEHDILENFPEAETYSS</sequence>
<evidence type="ECO:0000256" key="1">
    <source>
        <dbReference type="SAM" id="Phobius"/>
    </source>
</evidence>
<protein>
    <submittedName>
        <fullName evidence="2">Uncharacterized protein</fullName>
    </submittedName>
</protein>
<accession>A0A1G9EK23</accession>
<proteinExistence type="predicted"/>
<dbReference type="RefSeq" id="WP_139169629.1">
    <property type="nucleotide sequence ID" value="NZ_FNFH01000008.1"/>
</dbReference>
<keyword evidence="3" id="KW-1185">Reference proteome</keyword>
<organism evidence="2 3">
    <name type="scientific">Microbulbifer yueqingensis</name>
    <dbReference type="NCBI Taxonomy" id="658219"/>
    <lineage>
        <taxon>Bacteria</taxon>
        <taxon>Pseudomonadati</taxon>
        <taxon>Pseudomonadota</taxon>
        <taxon>Gammaproteobacteria</taxon>
        <taxon>Cellvibrionales</taxon>
        <taxon>Microbulbiferaceae</taxon>
        <taxon>Microbulbifer</taxon>
    </lineage>
</organism>
<dbReference type="AlphaFoldDB" id="A0A1G9EK23"/>
<gene>
    <name evidence="2" type="ORF">SAMN05216212_3162</name>
</gene>
<dbReference type="EMBL" id="FNFH01000008">
    <property type="protein sequence ID" value="SDK76418.1"/>
    <property type="molecule type" value="Genomic_DNA"/>
</dbReference>
<evidence type="ECO:0000313" key="3">
    <source>
        <dbReference type="Proteomes" id="UP000199305"/>
    </source>
</evidence>